<dbReference type="AlphaFoldDB" id="A0AAD6D3K9"/>
<evidence type="ECO:0000256" key="1">
    <source>
        <dbReference type="SAM" id="MobiDB-lite"/>
    </source>
</evidence>
<dbReference type="GO" id="GO:0016301">
    <property type="term" value="F:kinase activity"/>
    <property type="evidence" value="ECO:0007669"/>
    <property type="project" value="UniProtKB-KW"/>
</dbReference>
<reference evidence="2 3" key="1">
    <citation type="journal article" date="2023" name="IMA Fungus">
        <title>Comparative genomic study of the Penicillium genus elucidates a diverse pangenome and 15 lateral gene transfer events.</title>
        <authorList>
            <person name="Petersen C."/>
            <person name="Sorensen T."/>
            <person name="Nielsen M.R."/>
            <person name="Sondergaard T.E."/>
            <person name="Sorensen J.L."/>
            <person name="Fitzpatrick D.A."/>
            <person name="Frisvad J.C."/>
            <person name="Nielsen K.L."/>
        </authorList>
    </citation>
    <scope>NUCLEOTIDE SEQUENCE [LARGE SCALE GENOMIC DNA]</scope>
    <source>
        <strain evidence="2 3">IBT 35679</strain>
    </source>
</reference>
<keyword evidence="3" id="KW-1185">Reference proteome</keyword>
<keyword evidence="2" id="KW-0418">Kinase</keyword>
<protein>
    <submittedName>
        <fullName evidence="2">Mitogen activated protein kinase</fullName>
    </submittedName>
</protein>
<gene>
    <name evidence="2" type="ORF">N7494_002405</name>
</gene>
<dbReference type="EMBL" id="JAQIZZ010000002">
    <property type="protein sequence ID" value="KAJ5553027.1"/>
    <property type="molecule type" value="Genomic_DNA"/>
</dbReference>
<dbReference type="Proteomes" id="UP001220324">
    <property type="component" value="Unassembled WGS sequence"/>
</dbReference>
<name>A0AAD6D3K9_9EURO</name>
<feature type="region of interest" description="Disordered" evidence="1">
    <location>
        <begin position="39"/>
        <end position="92"/>
    </location>
</feature>
<dbReference type="Gene3D" id="1.10.510.10">
    <property type="entry name" value="Transferase(Phosphotransferase) domain 1"/>
    <property type="match status" value="1"/>
</dbReference>
<proteinExistence type="predicted"/>
<keyword evidence="2" id="KW-0808">Transferase</keyword>
<organism evidence="2 3">
    <name type="scientific">Penicillium frequentans</name>
    <dbReference type="NCBI Taxonomy" id="3151616"/>
    <lineage>
        <taxon>Eukaryota</taxon>
        <taxon>Fungi</taxon>
        <taxon>Dikarya</taxon>
        <taxon>Ascomycota</taxon>
        <taxon>Pezizomycotina</taxon>
        <taxon>Eurotiomycetes</taxon>
        <taxon>Eurotiomycetidae</taxon>
        <taxon>Eurotiales</taxon>
        <taxon>Aspergillaceae</taxon>
        <taxon>Penicillium</taxon>
    </lineage>
</organism>
<evidence type="ECO:0000313" key="3">
    <source>
        <dbReference type="Proteomes" id="UP001220324"/>
    </source>
</evidence>
<comment type="caution">
    <text evidence="2">The sequence shown here is derived from an EMBL/GenBank/DDBJ whole genome shotgun (WGS) entry which is preliminary data.</text>
</comment>
<sequence>MDIGSVGCICAETILGSPLFAGKNHIDLHWDSSALFPSNLGSHSSSSSPMPTHRGTPNRSRPRLFLSRGSKALMPAQHHDSNDETNSAERSY</sequence>
<evidence type="ECO:0000313" key="2">
    <source>
        <dbReference type="EMBL" id="KAJ5553027.1"/>
    </source>
</evidence>
<accession>A0AAD6D3K9</accession>